<sequence>MANFVLGNNQSMPVSVQPVVEVGGVPQNSPISSAQKYVRAYGILGVIQIVLGVLCILFTVINLSIVSESFDPSLGLTYASPGIWAGAFFLATGILGIVSYKNPEYCQINAAMALAIFAAITAMLMFAIETPAAVYSRRRPGAVYAFHVLMSIMSMCEFIISITHSTLCCAVTCCGAHMSPPVLTTTVTTTAVPIVPGQNASYNAYVPQTIFQTQQQQSHLGYNPAMNVVGQTYVMSQAQPFPQPTSPVYDPPPQYTMQPTEYKDGKFSESIQKST</sequence>
<dbReference type="InterPro" id="IPR007237">
    <property type="entry name" value="CD20-like"/>
</dbReference>
<keyword evidence="5 7" id="KW-0472">Membrane</keyword>
<keyword evidence="3 7" id="KW-0812">Transmembrane</keyword>
<dbReference type="InterPro" id="IPR030417">
    <property type="entry name" value="MS4A"/>
</dbReference>
<evidence type="ECO:0000256" key="3">
    <source>
        <dbReference type="ARBA" id="ARBA00022692"/>
    </source>
</evidence>
<keyword evidence="9" id="KW-1185">Reference proteome</keyword>
<feature type="transmembrane region" description="Helical" evidence="7">
    <location>
        <begin position="141"/>
        <end position="160"/>
    </location>
</feature>
<evidence type="ECO:0000256" key="6">
    <source>
        <dbReference type="SAM" id="MobiDB-lite"/>
    </source>
</evidence>
<evidence type="ECO:0000256" key="2">
    <source>
        <dbReference type="ARBA" id="ARBA00009565"/>
    </source>
</evidence>
<proteinExistence type="inferred from homology"/>
<dbReference type="EMBL" id="CAWYQH010000130">
    <property type="protein sequence ID" value="CAK8692145.1"/>
    <property type="molecule type" value="Genomic_DNA"/>
</dbReference>
<dbReference type="PANTHER" id="PTHR23320:SF165">
    <property type="entry name" value="MARVEL DOMAIN-CONTAINING PROTEIN"/>
    <property type="match status" value="1"/>
</dbReference>
<comment type="subcellular location">
    <subcellularLocation>
        <location evidence="1">Membrane</location>
        <topology evidence="1">Multi-pass membrane protein</topology>
    </subcellularLocation>
</comment>
<keyword evidence="4 7" id="KW-1133">Transmembrane helix</keyword>
<feature type="transmembrane region" description="Helical" evidence="7">
    <location>
        <begin position="78"/>
        <end position="98"/>
    </location>
</feature>
<evidence type="ECO:0000313" key="9">
    <source>
        <dbReference type="Proteomes" id="UP001642483"/>
    </source>
</evidence>
<evidence type="ECO:0000256" key="4">
    <source>
        <dbReference type="ARBA" id="ARBA00022989"/>
    </source>
</evidence>
<evidence type="ECO:0000256" key="1">
    <source>
        <dbReference type="ARBA" id="ARBA00004141"/>
    </source>
</evidence>
<accession>A0ABP0GPI6</accession>
<comment type="similarity">
    <text evidence="2">Belongs to the MS4A family.</text>
</comment>
<evidence type="ECO:0000256" key="7">
    <source>
        <dbReference type="SAM" id="Phobius"/>
    </source>
</evidence>
<feature type="region of interest" description="Disordered" evidence="6">
    <location>
        <begin position="242"/>
        <end position="275"/>
    </location>
</feature>
<name>A0ABP0GPI6_CLALP</name>
<comment type="caution">
    <text evidence="8">The sequence shown here is derived from an EMBL/GenBank/DDBJ whole genome shotgun (WGS) entry which is preliminary data.</text>
</comment>
<dbReference type="Pfam" id="PF04103">
    <property type="entry name" value="CD20"/>
    <property type="match status" value="1"/>
</dbReference>
<evidence type="ECO:0000313" key="8">
    <source>
        <dbReference type="EMBL" id="CAK8692145.1"/>
    </source>
</evidence>
<feature type="transmembrane region" description="Helical" evidence="7">
    <location>
        <begin position="110"/>
        <end position="129"/>
    </location>
</feature>
<dbReference type="Proteomes" id="UP001642483">
    <property type="component" value="Unassembled WGS sequence"/>
</dbReference>
<dbReference type="PANTHER" id="PTHR23320">
    <property type="entry name" value="MEMBRANE-SPANNING 4-DOMAINS SUBFAMILY A MS4A -RELATED"/>
    <property type="match status" value="1"/>
</dbReference>
<protein>
    <submittedName>
        <fullName evidence="8">Uncharacterized protein</fullName>
    </submittedName>
</protein>
<organism evidence="8 9">
    <name type="scientific">Clavelina lepadiformis</name>
    <name type="common">Light-bulb sea squirt</name>
    <name type="synonym">Ascidia lepadiformis</name>
    <dbReference type="NCBI Taxonomy" id="159417"/>
    <lineage>
        <taxon>Eukaryota</taxon>
        <taxon>Metazoa</taxon>
        <taxon>Chordata</taxon>
        <taxon>Tunicata</taxon>
        <taxon>Ascidiacea</taxon>
        <taxon>Aplousobranchia</taxon>
        <taxon>Clavelinidae</taxon>
        <taxon>Clavelina</taxon>
    </lineage>
</organism>
<gene>
    <name evidence="8" type="ORF">CVLEPA_LOCUS24883</name>
</gene>
<feature type="transmembrane region" description="Helical" evidence="7">
    <location>
        <begin position="41"/>
        <end position="66"/>
    </location>
</feature>
<feature type="compositionally biased region" description="Pro residues" evidence="6">
    <location>
        <begin position="242"/>
        <end position="254"/>
    </location>
</feature>
<reference evidence="8 9" key="1">
    <citation type="submission" date="2024-02" db="EMBL/GenBank/DDBJ databases">
        <authorList>
            <person name="Daric V."/>
            <person name="Darras S."/>
        </authorList>
    </citation>
    <scope>NUCLEOTIDE SEQUENCE [LARGE SCALE GENOMIC DNA]</scope>
</reference>
<evidence type="ECO:0000256" key="5">
    <source>
        <dbReference type="ARBA" id="ARBA00023136"/>
    </source>
</evidence>